<keyword evidence="1" id="KW-0547">Nucleotide-binding</keyword>
<name>A0A3N5Y8F9_9ALTE</name>
<sequence>MTTAKPSGLKHFYIPEEQSVYLLSHADAKKLKDWVSLCISQLEQLGYSNITMIGKGAFGFVFGGIDRENHELVFKFSRITLPQHVQDRLEEEAFMLGQVRHTLVPALVEFQQIRRQAILVMQRAKGEDLEQVSLKKGPLPAAIICKIAVQMGEILLALRYTGDEGSEKIIVHGDIKPSNLVWDEDNQQVALIDWGSSVHAQLDAQGQYTANNVMDLMSGELQQTNARLGDVYFIGDDQLNGHLSSPRFDEQGLASTLYALASGQSSRFGRKVITPLSLGLPKMLADILNAMLSDDRKERELGGDYFFKHLRVLKNIVFAESKNTSSPVSPLLPTWVANEHKEIESVVYSSRKSFLREEDESISEQIKYLNDAQFDRYYKNYLQGMGETEKGFIAAVSRLGNYPVVGGMAIRWEVDGIYVDSSLQIYDQALKPAFDHAINNVVTLARAIHRKGIFKCCLFNAKDTLHFEREEAHTPFYPNDDTHIPYDVSSVSLPVDPNKNIERMHSYFEDGEDPDELLSLPKEIIAIIAQLNHIHHTGCIIFEALPTHLKLHNYYRLLDHAKKQDFEMLLDKLVALIPKIQGEGISGFMKLPYKDTRYFSHLAEQPERYYPRDPRQRKTNQR</sequence>
<dbReference type="SMART" id="SM00220">
    <property type="entry name" value="S_TKc"/>
    <property type="match status" value="1"/>
</dbReference>
<keyword evidence="4" id="KW-1185">Reference proteome</keyword>
<dbReference type="PANTHER" id="PTHR24361:SF846">
    <property type="entry name" value="SERINE_THREONINE-PROTEIN KINASE DDB_G0291918-RELATED"/>
    <property type="match status" value="1"/>
</dbReference>
<keyword evidence="3" id="KW-0723">Serine/threonine-protein kinase</keyword>
<protein>
    <submittedName>
        <fullName evidence="3">Serine/threonine protein kinase</fullName>
    </submittedName>
</protein>
<accession>A0A3N5Y8F9</accession>
<comment type="caution">
    <text evidence="3">The sequence shown here is derived from an EMBL/GenBank/DDBJ whole genome shotgun (WGS) entry which is preliminary data.</text>
</comment>
<dbReference type="PROSITE" id="PS50011">
    <property type="entry name" value="PROTEIN_KINASE_DOM"/>
    <property type="match status" value="1"/>
</dbReference>
<dbReference type="PROSITE" id="PS00107">
    <property type="entry name" value="PROTEIN_KINASE_ATP"/>
    <property type="match status" value="1"/>
</dbReference>
<keyword evidence="3" id="KW-0418">Kinase</keyword>
<dbReference type="GO" id="GO:0004674">
    <property type="term" value="F:protein serine/threonine kinase activity"/>
    <property type="evidence" value="ECO:0007669"/>
    <property type="project" value="UniProtKB-KW"/>
</dbReference>
<evidence type="ECO:0000313" key="3">
    <source>
        <dbReference type="EMBL" id="RPJ67329.1"/>
    </source>
</evidence>
<dbReference type="Gene3D" id="3.30.200.20">
    <property type="entry name" value="Phosphorylase Kinase, domain 1"/>
    <property type="match status" value="1"/>
</dbReference>
<dbReference type="InterPro" id="IPR017441">
    <property type="entry name" value="Protein_kinase_ATP_BS"/>
</dbReference>
<evidence type="ECO:0000259" key="2">
    <source>
        <dbReference type="PROSITE" id="PS50011"/>
    </source>
</evidence>
<dbReference type="SUPFAM" id="SSF56112">
    <property type="entry name" value="Protein kinase-like (PK-like)"/>
    <property type="match status" value="1"/>
</dbReference>
<proteinExistence type="predicted"/>
<dbReference type="AlphaFoldDB" id="A0A3N5Y8F9"/>
<feature type="domain" description="Protein kinase" evidence="2">
    <location>
        <begin position="47"/>
        <end position="312"/>
    </location>
</feature>
<keyword evidence="3" id="KW-0808">Transferase</keyword>
<gene>
    <name evidence="3" type="ORF">DRW07_07295</name>
</gene>
<dbReference type="OrthoDB" id="9801841at2"/>
<dbReference type="GO" id="GO:0005737">
    <property type="term" value="C:cytoplasm"/>
    <property type="evidence" value="ECO:0007669"/>
    <property type="project" value="TreeGrafter"/>
</dbReference>
<dbReference type="RefSeq" id="WP_124027230.1">
    <property type="nucleotide sequence ID" value="NZ_JBHRSN010000015.1"/>
</dbReference>
<feature type="binding site" evidence="1">
    <location>
        <position position="75"/>
    </location>
    <ligand>
        <name>ATP</name>
        <dbReference type="ChEBI" id="CHEBI:30616"/>
    </ligand>
</feature>
<dbReference type="InterPro" id="IPR000719">
    <property type="entry name" value="Prot_kinase_dom"/>
</dbReference>
<dbReference type="EMBL" id="RPOK01000002">
    <property type="protein sequence ID" value="RPJ67329.1"/>
    <property type="molecule type" value="Genomic_DNA"/>
</dbReference>
<dbReference type="InterPro" id="IPR011009">
    <property type="entry name" value="Kinase-like_dom_sf"/>
</dbReference>
<evidence type="ECO:0000313" key="4">
    <source>
        <dbReference type="Proteomes" id="UP000275281"/>
    </source>
</evidence>
<reference evidence="3 4" key="1">
    <citation type="submission" date="2018-11" db="EMBL/GenBank/DDBJ databases">
        <authorList>
            <person name="Ye M.-Q."/>
            <person name="Du Z.-J."/>
        </authorList>
    </citation>
    <scope>NUCLEOTIDE SEQUENCE [LARGE SCALE GENOMIC DNA]</scope>
    <source>
        <strain evidence="3 4">U0105</strain>
    </source>
</reference>
<dbReference type="InterPro" id="IPR053235">
    <property type="entry name" value="Ser_Thr_kinase"/>
</dbReference>
<organism evidence="3 4">
    <name type="scientific">Alteromonas sediminis</name>
    <dbReference type="NCBI Taxonomy" id="2259342"/>
    <lineage>
        <taxon>Bacteria</taxon>
        <taxon>Pseudomonadati</taxon>
        <taxon>Pseudomonadota</taxon>
        <taxon>Gammaproteobacteria</taxon>
        <taxon>Alteromonadales</taxon>
        <taxon>Alteromonadaceae</taxon>
        <taxon>Alteromonas/Salinimonas group</taxon>
        <taxon>Alteromonas</taxon>
    </lineage>
</organism>
<dbReference type="Proteomes" id="UP000275281">
    <property type="component" value="Unassembled WGS sequence"/>
</dbReference>
<dbReference type="Gene3D" id="1.10.510.10">
    <property type="entry name" value="Transferase(Phosphotransferase) domain 1"/>
    <property type="match status" value="1"/>
</dbReference>
<keyword evidence="1" id="KW-0067">ATP-binding</keyword>
<dbReference type="Pfam" id="PF00069">
    <property type="entry name" value="Pkinase"/>
    <property type="match status" value="1"/>
</dbReference>
<evidence type="ECO:0000256" key="1">
    <source>
        <dbReference type="PROSITE-ProRule" id="PRU10141"/>
    </source>
</evidence>
<dbReference type="GO" id="GO:0005524">
    <property type="term" value="F:ATP binding"/>
    <property type="evidence" value="ECO:0007669"/>
    <property type="project" value="UniProtKB-UniRule"/>
</dbReference>
<dbReference type="PANTHER" id="PTHR24361">
    <property type="entry name" value="MITOGEN-ACTIVATED KINASE KINASE KINASE"/>
    <property type="match status" value="1"/>
</dbReference>